<evidence type="ECO:0000313" key="2">
    <source>
        <dbReference type="EMBL" id="AEI67271.1"/>
    </source>
</evidence>
<sequence length="377" mass="42643">MPSDVQVTPVRGEAERMQFIRLPYPLYKNDPHWVPPLEMERRDFLDPKKNPFFEYGELELFLARRGPDVVGRIAAIRNPRHMELHGTKEGFFGLFECVNDAGVARSLLEAAASWLRQRGMDAMLGPANLSSNQDWGLLIEGFDSPPAVMMPHNPPYYAALLEACGLTKAKDLYAFELSSSAQPPEKVVRISEKIRQRDGVVVRPVDMKNLDAEVKRIRDIYNSAWEKNWGFVPFTDAEFDHLAKELKTVVRPELALMAEVQGEPVAFSLTVPDANQAIRAANGRLTTFGLPIGLVKLALASRRINRLRLIILGIKEGYRRRGLDAILYLDTLRTAKRLGYVGGEISWTLEDNHLVNRAIESMGAQRSKTYRVYQRAL</sequence>
<dbReference type="SUPFAM" id="SSF55729">
    <property type="entry name" value="Acyl-CoA N-acyltransferases (Nat)"/>
    <property type="match status" value="1"/>
</dbReference>
<dbReference type="eggNOG" id="COG0456">
    <property type="taxonomic scope" value="Bacteria"/>
</dbReference>
<dbReference type="InterPro" id="IPR000182">
    <property type="entry name" value="GNAT_dom"/>
</dbReference>
<evidence type="ECO:0000259" key="1">
    <source>
        <dbReference type="PROSITE" id="PS51186"/>
    </source>
</evidence>
<dbReference type="AlphaFoldDB" id="F8CDG4"/>
<dbReference type="Proteomes" id="UP000000488">
    <property type="component" value="Chromosome"/>
</dbReference>
<dbReference type="PANTHER" id="PTHR41368:SF1">
    <property type="entry name" value="PROTEIN YGHO"/>
    <property type="match status" value="1"/>
</dbReference>
<organism evidence="2 3">
    <name type="scientific">Myxococcus fulvus (strain ATCC BAA-855 / HW-1)</name>
    <dbReference type="NCBI Taxonomy" id="483219"/>
    <lineage>
        <taxon>Bacteria</taxon>
        <taxon>Pseudomonadati</taxon>
        <taxon>Myxococcota</taxon>
        <taxon>Myxococcia</taxon>
        <taxon>Myxococcales</taxon>
        <taxon>Cystobacterineae</taxon>
        <taxon>Myxococcaceae</taxon>
        <taxon>Myxococcus</taxon>
    </lineage>
</organism>
<proteinExistence type="predicted"/>
<reference evidence="2 3" key="1">
    <citation type="journal article" date="2011" name="J. Bacteriol.">
        <title>Genome sequence of the halotolerant marine bacterium Myxococcus fulvus HW-1.</title>
        <authorList>
            <person name="Li Z.F."/>
            <person name="Li X."/>
            <person name="Liu H."/>
            <person name="Liu X."/>
            <person name="Han K."/>
            <person name="Wu Z.H."/>
            <person name="Hu W."/>
            <person name="Li F.F."/>
            <person name="Li Y.Z."/>
        </authorList>
    </citation>
    <scope>NUCLEOTIDE SEQUENCE [LARGE SCALE GENOMIC DNA]</scope>
    <source>
        <strain evidence="3">ATCC BAA-855 / HW-1</strain>
    </source>
</reference>
<dbReference type="EMBL" id="CP002830">
    <property type="protein sequence ID" value="AEI67271.1"/>
    <property type="molecule type" value="Genomic_DNA"/>
</dbReference>
<protein>
    <recommendedName>
        <fullName evidence="1">N-acetyltransferase domain-containing protein</fullName>
    </recommendedName>
</protein>
<dbReference type="HOGENOM" id="CLU_053649_0_0_7"/>
<dbReference type="PROSITE" id="PS51186">
    <property type="entry name" value="GNAT"/>
    <property type="match status" value="1"/>
</dbReference>
<dbReference type="STRING" id="483219.LILAB_26910"/>
<dbReference type="GO" id="GO:0016747">
    <property type="term" value="F:acyltransferase activity, transferring groups other than amino-acyl groups"/>
    <property type="evidence" value="ECO:0007669"/>
    <property type="project" value="InterPro"/>
</dbReference>
<gene>
    <name evidence="2" type="ordered locus">LILAB_26910</name>
</gene>
<dbReference type="KEGG" id="mfu:LILAB_26910"/>
<dbReference type="InterPro" id="IPR039968">
    <property type="entry name" value="BcerS-like"/>
</dbReference>
<dbReference type="InterPro" id="IPR016181">
    <property type="entry name" value="Acyl_CoA_acyltransferase"/>
</dbReference>
<dbReference type="Gene3D" id="3.40.630.30">
    <property type="match status" value="1"/>
</dbReference>
<evidence type="ECO:0000313" key="3">
    <source>
        <dbReference type="Proteomes" id="UP000000488"/>
    </source>
</evidence>
<accession>F8CDG4</accession>
<feature type="domain" description="N-acetyltransferase" evidence="1">
    <location>
        <begin position="200"/>
        <end position="377"/>
    </location>
</feature>
<dbReference type="PANTHER" id="PTHR41368">
    <property type="entry name" value="PROTEIN YGHO"/>
    <property type="match status" value="1"/>
</dbReference>
<name>F8CDG4_MYXFH</name>